<evidence type="ECO:0000256" key="8">
    <source>
        <dbReference type="ARBA" id="ARBA00022692"/>
    </source>
</evidence>
<evidence type="ECO:0000256" key="11">
    <source>
        <dbReference type="ARBA" id="ARBA00022741"/>
    </source>
</evidence>
<evidence type="ECO:0000313" key="26">
    <source>
        <dbReference type="Proteomes" id="UP000196573"/>
    </source>
</evidence>
<dbReference type="NCBIfam" id="TIGR01525">
    <property type="entry name" value="ATPase-IB_hvy"/>
    <property type="match status" value="1"/>
</dbReference>
<evidence type="ECO:0000256" key="2">
    <source>
        <dbReference type="ARBA" id="ARBA00006024"/>
    </source>
</evidence>
<dbReference type="InterPro" id="IPR044492">
    <property type="entry name" value="P_typ_ATPase_HD_dom"/>
</dbReference>
<dbReference type="InterPro" id="IPR018303">
    <property type="entry name" value="ATPase_P-typ_P_site"/>
</dbReference>
<dbReference type="InterPro" id="IPR023299">
    <property type="entry name" value="ATPase_P-typ_cyto_dom_N"/>
</dbReference>
<feature type="transmembrane region" description="Helical" evidence="23">
    <location>
        <begin position="695"/>
        <end position="714"/>
    </location>
</feature>
<dbReference type="NCBIfam" id="TIGR01511">
    <property type="entry name" value="ATPase-IB1_Cu"/>
    <property type="match status" value="1"/>
</dbReference>
<keyword evidence="25" id="KW-0378">Hydrolase</keyword>
<evidence type="ECO:0000256" key="21">
    <source>
        <dbReference type="ARBA" id="ARBA00033239"/>
    </source>
</evidence>
<dbReference type="GO" id="GO:0005524">
    <property type="term" value="F:ATP binding"/>
    <property type="evidence" value="ECO:0007669"/>
    <property type="project" value="UniProtKB-UniRule"/>
</dbReference>
<evidence type="ECO:0000256" key="4">
    <source>
        <dbReference type="ARBA" id="ARBA00015102"/>
    </source>
</evidence>
<gene>
    <name evidence="25" type="primary">copA_2</name>
    <name evidence="25" type="ORF">EHSB41UT_03856</name>
</gene>
<dbReference type="RefSeq" id="WP_242667363.1">
    <property type="nucleotide sequence ID" value="NZ_CBCSCN010000005.1"/>
</dbReference>
<dbReference type="InterPro" id="IPR006121">
    <property type="entry name" value="HMA_dom"/>
</dbReference>
<dbReference type="Pfam" id="PF00403">
    <property type="entry name" value="HMA"/>
    <property type="match status" value="1"/>
</dbReference>
<evidence type="ECO:0000259" key="24">
    <source>
        <dbReference type="PROSITE" id="PS50846"/>
    </source>
</evidence>
<dbReference type="SFLD" id="SFLDF00027">
    <property type="entry name" value="p-type_atpase"/>
    <property type="match status" value="1"/>
</dbReference>
<dbReference type="EMBL" id="FWPT01000010">
    <property type="protein sequence ID" value="SMA50065.1"/>
    <property type="molecule type" value="Genomic_DNA"/>
</dbReference>
<proteinExistence type="inferred from homology"/>
<comment type="subcellular location">
    <subcellularLocation>
        <location evidence="1">Cell membrane</location>
        <topology evidence="1">Multi-pass membrane protein</topology>
    </subcellularLocation>
</comment>
<keyword evidence="16 23" id="KW-1133">Transmembrane helix</keyword>
<keyword evidence="18" id="KW-0406">Ion transport</keyword>
<dbReference type="PANTHER" id="PTHR43520">
    <property type="entry name" value="ATP7, ISOFORM B"/>
    <property type="match status" value="1"/>
</dbReference>
<evidence type="ECO:0000256" key="5">
    <source>
        <dbReference type="ARBA" id="ARBA00022448"/>
    </source>
</evidence>
<keyword evidence="7" id="KW-0597">Phosphoprotein</keyword>
<evidence type="ECO:0000256" key="16">
    <source>
        <dbReference type="ARBA" id="ARBA00022989"/>
    </source>
</evidence>
<dbReference type="Gene3D" id="3.40.1110.10">
    <property type="entry name" value="Calcium-transporting ATPase, cytoplasmic domain N"/>
    <property type="match status" value="1"/>
</dbReference>
<dbReference type="SUPFAM" id="SSF56784">
    <property type="entry name" value="HAD-like"/>
    <property type="match status" value="1"/>
</dbReference>
<evidence type="ECO:0000256" key="14">
    <source>
        <dbReference type="ARBA" id="ARBA00022842"/>
    </source>
</evidence>
<keyword evidence="19 23" id="KW-0472">Membrane</keyword>
<name>A0A1X7AP81_9GAMM</name>
<dbReference type="InterPro" id="IPR023214">
    <property type="entry name" value="HAD_sf"/>
</dbReference>
<dbReference type="CDD" id="cd02094">
    <property type="entry name" value="P-type_ATPase_Cu-like"/>
    <property type="match status" value="1"/>
</dbReference>
<evidence type="ECO:0000256" key="6">
    <source>
        <dbReference type="ARBA" id="ARBA00022475"/>
    </source>
</evidence>
<evidence type="ECO:0000256" key="1">
    <source>
        <dbReference type="ARBA" id="ARBA00004651"/>
    </source>
</evidence>
<keyword evidence="12" id="KW-0187">Copper transport</keyword>
<dbReference type="AlphaFoldDB" id="A0A1X7AP81"/>
<keyword evidence="10" id="KW-0677">Repeat</keyword>
<keyword evidence="26" id="KW-1185">Reference proteome</keyword>
<organism evidence="25 26">
    <name type="scientific">Parendozoicomonas haliclonae</name>
    <dbReference type="NCBI Taxonomy" id="1960125"/>
    <lineage>
        <taxon>Bacteria</taxon>
        <taxon>Pseudomonadati</taxon>
        <taxon>Pseudomonadota</taxon>
        <taxon>Gammaproteobacteria</taxon>
        <taxon>Oceanospirillales</taxon>
        <taxon>Endozoicomonadaceae</taxon>
        <taxon>Parendozoicomonas</taxon>
    </lineage>
</organism>
<dbReference type="GO" id="GO:0005507">
    <property type="term" value="F:copper ion binding"/>
    <property type="evidence" value="ECO:0007669"/>
    <property type="project" value="TreeGrafter"/>
</dbReference>
<evidence type="ECO:0000256" key="23">
    <source>
        <dbReference type="RuleBase" id="RU362081"/>
    </source>
</evidence>
<dbReference type="SFLD" id="SFLDS00003">
    <property type="entry name" value="Haloacid_Dehalogenase"/>
    <property type="match status" value="1"/>
</dbReference>
<evidence type="ECO:0000256" key="10">
    <source>
        <dbReference type="ARBA" id="ARBA00022737"/>
    </source>
</evidence>
<keyword evidence="9 23" id="KW-0479">Metal-binding</keyword>
<evidence type="ECO:0000256" key="19">
    <source>
        <dbReference type="ARBA" id="ARBA00023136"/>
    </source>
</evidence>
<dbReference type="InterPro" id="IPR059000">
    <property type="entry name" value="ATPase_P-type_domA"/>
</dbReference>
<feature type="transmembrane region" description="Helical" evidence="23">
    <location>
        <begin position="379"/>
        <end position="402"/>
    </location>
</feature>
<keyword evidence="5" id="KW-0813">Transport</keyword>
<comment type="catalytic activity">
    <reaction evidence="22">
        <text>Cu(+)(in) + ATP + H2O = Cu(+)(out) + ADP + phosphate + H(+)</text>
        <dbReference type="Rhea" id="RHEA:25792"/>
        <dbReference type="ChEBI" id="CHEBI:15377"/>
        <dbReference type="ChEBI" id="CHEBI:15378"/>
        <dbReference type="ChEBI" id="CHEBI:30616"/>
        <dbReference type="ChEBI" id="CHEBI:43474"/>
        <dbReference type="ChEBI" id="CHEBI:49552"/>
        <dbReference type="ChEBI" id="CHEBI:456216"/>
        <dbReference type="EC" id="7.2.2.8"/>
    </reaction>
</comment>
<dbReference type="Pfam" id="PF00122">
    <property type="entry name" value="E1-E2_ATPase"/>
    <property type="match status" value="1"/>
</dbReference>
<feature type="transmembrane region" description="Helical" evidence="23">
    <location>
        <begin position="169"/>
        <end position="189"/>
    </location>
</feature>
<dbReference type="GO" id="GO:0016887">
    <property type="term" value="F:ATP hydrolysis activity"/>
    <property type="evidence" value="ECO:0007669"/>
    <property type="project" value="InterPro"/>
</dbReference>
<dbReference type="Proteomes" id="UP000196573">
    <property type="component" value="Unassembled WGS sequence"/>
</dbReference>
<sequence>MSTEARENLTPQPVTTLSVPKISCAGCVGKIERSLSAVDGIHFCSVNLAEKTVRVEGDVPQEQMIAALAGVGFTATIVVSESENRRRQEERDRKELQRRKWHTLVALGLSLPLMGWMLAGGEMMVKPGTSQWGWGLVGLLTLAVLVFSGGHYFTGFWNSLKNRSANMDTLVALGTGSAWLYSMAVVLFPEALPSAARHVYFEASAMIIGLINFGQMLELKGKGKTGEALKRLLNLQAPVARLVTDEGEQDVPVEMIRHSDKVRILPGTSIPVDGTVVGGETLVDESMLTGEPVPVSKQVGDNVSAGTMNRNGSIVIEATRVGSETALARIIGLVKQAQNSKMPIARLADKVASIFVPVVIGIAVLAALVWFFVGPAPALTHALIVMVTVLIIACPCALGLATPMSVMVGVGKAAELGMLVRKGEALQVASKLTTVVLDKTGTITEGRPKVTDIRAFNGFADDEVLTLAAALEQSSEHPLADAVLAAAKEQNAAIGAVENFQAVTGSGVLGVIDGRVVVLGNERLMAGNGIALTEAQNVIDELAGGGRTVIMLAVNQQLAGLLAVGDPVRADSAQAIRRLHKLGLKVVMLTGDNPETAKAVAAQTGIDTFHAQVLPEEKEQHVRKLQEQGEVVGMTGDGINDAPALARADVGFAIGTGTDVAIEAADVTLMRASLHGLADAIELSRATMGNIRQNLFGAFIYNILGIPVAAGVLYPLMGVLLNPMVAGAAMALSSVTVVSNANRLRRFKPSSYDC</sequence>
<dbReference type="SUPFAM" id="SSF81665">
    <property type="entry name" value="Calcium ATPase, transmembrane domain M"/>
    <property type="match status" value="1"/>
</dbReference>
<keyword evidence="17" id="KW-0186">Copper</keyword>
<dbReference type="InterPro" id="IPR027256">
    <property type="entry name" value="P-typ_ATPase_IB"/>
</dbReference>
<dbReference type="InterPro" id="IPR001757">
    <property type="entry name" value="P_typ_ATPase"/>
</dbReference>
<evidence type="ECO:0000256" key="22">
    <source>
        <dbReference type="ARBA" id="ARBA00049289"/>
    </source>
</evidence>
<dbReference type="SFLD" id="SFLDG00002">
    <property type="entry name" value="C1.7:_P-type_atpase_like"/>
    <property type="match status" value="1"/>
</dbReference>
<dbReference type="SUPFAM" id="SSF81653">
    <property type="entry name" value="Calcium ATPase, transduction domain A"/>
    <property type="match status" value="1"/>
</dbReference>
<evidence type="ECO:0000256" key="9">
    <source>
        <dbReference type="ARBA" id="ARBA00022723"/>
    </source>
</evidence>
<dbReference type="NCBIfam" id="TIGR01494">
    <property type="entry name" value="ATPase_P-type"/>
    <property type="match status" value="1"/>
</dbReference>
<evidence type="ECO:0000256" key="12">
    <source>
        <dbReference type="ARBA" id="ARBA00022796"/>
    </source>
</evidence>
<dbReference type="PROSITE" id="PS50846">
    <property type="entry name" value="HMA_2"/>
    <property type="match status" value="1"/>
</dbReference>
<evidence type="ECO:0000256" key="7">
    <source>
        <dbReference type="ARBA" id="ARBA00022553"/>
    </source>
</evidence>
<feature type="transmembrane region" description="Helical" evidence="23">
    <location>
        <begin position="195"/>
        <end position="214"/>
    </location>
</feature>
<feature type="domain" description="HMA" evidence="24">
    <location>
        <begin position="13"/>
        <end position="76"/>
    </location>
</feature>
<dbReference type="PRINTS" id="PR00119">
    <property type="entry name" value="CATATPASE"/>
</dbReference>
<keyword evidence="14" id="KW-0460">Magnesium</keyword>
<comment type="similarity">
    <text evidence="2 23">Belongs to the cation transport ATPase (P-type) (TC 3.A.3) family. Type IB subfamily.</text>
</comment>
<keyword evidence="15" id="KW-1278">Translocase</keyword>
<dbReference type="GO" id="GO:0055070">
    <property type="term" value="P:copper ion homeostasis"/>
    <property type="evidence" value="ECO:0007669"/>
    <property type="project" value="TreeGrafter"/>
</dbReference>
<dbReference type="InterPro" id="IPR023298">
    <property type="entry name" value="ATPase_P-typ_TM_dom_sf"/>
</dbReference>
<keyword evidence="8 23" id="KW-0812">Transmembrane</keyword>
<protein>
    <recommendedName>
        <fullName evidence="4">Copper-exporting P-type ATPase</fullName>
        <ecNumber evidence="3">7.2.2.8</ecNumber>
    </recommendedName>
    <alternativeName>
        <fullName evidence="20">Copper-exporting P-type ATPase A</fullName>
    </alternativeName>
    <alternativeName>
        <fullName evidence="21">Cu(+)-exporting ATPase</fullName>
    </alternativeName>
</protein>
<dbReference type="PRINTS" id="PR00943">
    <property type="entry name" value="CUATPASE"/>
</dbReference>
<evidence type="ECO:0000256" key="18">
    <source>
        <dbReference type="ARBA" id="ARBA00023065"/>
    </source>
</evidence>
<dbReference type="InterPro" id="IPR008250">
    <property type="entry name" value="ATPase_P-typ_transduc_dom_A_sf"/>
</dbReference>
<evidence type="ECO:0000256" key="20">
    <source>
        <dbReference type="ARBA" id="ARBA00029719"/>
    </source>
</evidence>
<keyword evidence="11 23" id="KW-0547">Nucleotide-binding</keyword>
<dbReference type="Pfam" id="PF00702">
    <property type="entry name" value="Hydrolase"/>
    <property type="match status" value="1"/>
</dbReference>
<dbReference type="SUPFAM" id="SSF55008">
    <property type="entry name" value="HMA, heavy metal-associated domain"/>
    <property type="match status" value="1"/>
</dbReference>
<evidence type="ECO:0000256" key="13">
    <source>
        <dbReference type="ARBA" id="ARBA00022840"/>
    </source>
</evidence>
<dbReference type="GO" id="GO:0005886">
    <property type="term" value="C:plasma membrane"/>
    <property type="evidence" value="ECO:0007669"/>
    <property type="project" value="UniProtKB-SubCell"/>
</dbReference>
<keyword evidence="6 23" id="KW-1003">Cell membrane</keyword>
<dbReference type="Gene3D" id="3.30.70.100">
    <property type="match status" value="1"/>
</dbReference>
<accession>A0A1X7AP81</accession>
<dbReference type="PANTHER" id="PTHR43520:SF6">
    <property type="entry name" value="COPPER-EXPORTING P-TYPE ATPASE"/>
    <property type="match status" value="1"/>
</dbReference>
<evidence type="ECO:0000256" key="3">
    <source>
        <dbReference type="ARBA" id="ARBA00012517"/>
    </source>
</evidence>
<dbReference type="PROSITE" id="PS00154">
    <property type="entry name" value="ATPASE_E1_E2"/>
    <property type="match status" value="1"/>
</dbReference>
<feature type="transmembrane region" description="Helical" evidence="23">
    <location>
        <begin position="101"/>
        <end position="119"/>
    </location>
</feature>
<dbReference type="Gene3D" id="2.70.150.10">
    <property type="entry name" value="Calcium-transporting ATPase, cytoplasmic transduction domain A"/>
    <property type="match status" value="1"/>
</dbReference>
<dbReference type="InterPro" id="IPR036412">
    <property type="entry name" value="HAD-like_sf"/>
</dbReference>
<evidence type="ECO:0000256" key="17">
    <source>
        <dbReference type="ARBA" id="ARBA00023008"/>
    </source>
</evidence>
<evidence type="ECO:0000256" key="15">
    <source>
        <dbReference type="ARBA" id="ARBA00022967"/>
    </source>
</evidence>
<dbReference type="EC" id="7.2.2.8" evidence="3"/>
<dbReference type="FunFam" id="2.70.150.10:FF:000020">
    <property type="entry name" value="Copper-exporting P-type ATPase A"/>
    <property type="match status" value="1"/>
</dbReference>
<reference evidence="25 26" key="1">
    <citation type="submission" date="2017-03" db="EMBL/GenBank/DDBJ databases">
        <authorList>
            <person name="Afonso C.L."/>
            <person name="Miller P.J."/>
            <person name="Scott M.A."/>
            <person name="Spackman E."/>
            <person name="Goraichik I."/>
            <person name="Dimitrov K.M."/>
            <person name="Suarez D.L."/>
            <person name="Swayne D.E."/>
        </authorList>
    </citation>
    <scope>NUCLEOTIDE SEQUENCE [LARGE SCALE GENOMIC DNA]</scope>
    <source>
        <strain evidence="25">SB41UT1</strain>
    </source>
</reference>
<dbReference type="InterPro" id="IPR017969">
    <property type="entry name" value="Heavy-metal-associated_CS"/>
</dbReference>
<dbReference type="PROSITE" id="PS01047">
    <property type="entry name" value="HMA_1"/>
    <property type="match status" value="1"/>
</dbReference>
<dbReference type="GO" id="GO:0140581">
    <property type="term" value="F:P-type monovalent copper transporter activity"/>
    <property type="evidence" value="ECO:0007669"/>
    <property type="project" value="UniProtKB-EC"/>
</dbReference>
<feature type="transmembrane region" description="Helical" evidence="23">
    <location>
        <begin position="131"/>
        <end position="157"/>
    </location>
</feature>
<feature type="transmembrane region" description="Helical" evidence="23">
    <location>
        <begin position="720"/>
        <end position="738"/>
    </location>
</feature>
<dbReference type="GO" id="GO:0043682">
    <property type="term" value="F:P-type divalent copper transporter activity"/>
    <property type="evidence" value="ECO:0007669"/>
    <property type="project" value="TreeGrafter"/>
</dbReference>
<dbReference type="InterPro" id="IPR036163">
    <property type="entry name" value="HMA_dom_sf"/>
</dbReference>
<dbReference type="CDD" id="cd00371">
    <property type="entry name" value="HMA"/>
    <property type="match status" value="1"/>
</dbReference>
<keyword evidence="13 23" id="KW-0067">ATP-binding</keyword>
<feature type="transmembrane region" description="Helical" evidence="23">
    <location>
        <begin position="351"/>
        <end position="373"/>
    </location>
</feature>
<evidence type="ECO:0000313" key="25">
    <source>
        <dbReference type="EMBL" id="SMA50065.1"/>
    </source>
</evidence>
<dbReference type="GO" id="GO:0060003">
    <property type="term" value="P:copper ion export"/>
    <property type="evidence" value="ECO:0007669"/>
    <property type="project" value="UniProtKB-ARBA"/>
</dbReference>
<dbReference type="Gene3D" id="3.40.50.1000">
    <property type="entry name" value="HAD superfamily/HAD-like"/>
    <property type="match status" value="1"/>
</dbReference>